<evidence type="ECO:0000256" key="1">
    <source>
        <dbReference type="ARBA" id="ARBA00006139"/>
    </source>
</evidence>
<evidence type="ECO:0000256" key="2">
    <source>
        <dbReference type="ARBA" id="ARBA00022475"/>
    </source>
</evidence>
<reference evidence="11" key="1">
    <citation type="journal article" date="2021" name="PeerJ">
        <title>Extensive microbial diversity within the chicken gut microbiome revealed by metagenomics and culture.</title>
        <authorList>
            <person name="Gilroy R."/>
            <person name="Ravi A."/>
            <person name="Getino M."/>
            <person name="Pursley I."/>
            <person name="Horton D.L."/>
            <person name="Alikhan N.F."/>
            <person name="Baker D."/>
            <person name="Gharbi K."/>
            <person name="Hall N."/>
            <person name="Watson M."/>
            <person name="Adriaenssens E.M."/>
            <person name="Foster-Nyarko E."/>
            <person name="Jarju S."/>
            <person name="Secka A."/>
            <person name="Antonio M."/>
            <person name="Oren A."/>
            <person name="Chaudhuri R.R."/>
            <person name="La Ragione R."/>
            <person name="Hildebrand F."/>
            <person name="Pallen M.J."/>
        </authorList>
    </citation>
    <scope>NUCLEOTIDE SEQUENCE</scope>
    <source>
        <strain evidence="11">CHK183-5548</strain>
    </source>
</reference>
<accession>A0A9D2T479</accession>
<evidence type="ECO:0000256" key="8">
    <source>
        <dbReference type="ARBA" id="ARBA00023136"/>
    </source>
</evidence>
<evidence type="ECO:0000256" key="10">
    <source>
        <dbReference type="SAM" id="Phobius"/>
    </source>
</evidence>
<dbReference type="PANTHER" id="PTHR33695:SF1">
    <property type="entry name" value="LIPOPROTEIN SIGNAL PEPTIDASE"/>
    <property type="match status" value="1"/>
</dbReference>
<keyword evidence="6" id="KW-0378">Hydrolase</keyword>
<sequence length="160" mass="18402">MIFLGLIGFLVLTDLALKAEIESRDGAEFPKKLDEKGRIVLHKSHNAGLPFGFLKRYQEAVRMVPIITASAVGGILFWLLQRKGHRMEKLGFSLTLAGALSNIYDRITRHYVVDYFSVNWGKFKKVIFNLGDLFIFLGGTIIFLHEVWESLREYGRRKRK</sequence>
<dbReference type="InterPro" id="IPR001872">
    <property type="entry name" value="Peptidase_A8"/>
</dbReference>
<evidence type="ECO:0000256" key="3">
    <source>
        <dbReference type="ARBA" id="ARBA00022670"/>
    </source>
</evidence>
<feature type="transmembrane region" description="Helical" evidence="10">
    <location>
        <begin position="60"/>
        <end position="80"/>
    </location>
</feature>
<evidence type="ECO:0000256" key="5">
    <source>
        <dbReference type="ARBA" id="ARBA00022750"/>
    </source>
</evidence>
<organism evidence="11 12">
    <name type="scientific">Candidatus Lachnoclostridium pullistercoris</name>
    <dbReference type="NCBI Taxonomy" id="2838632"/>
    <lineage>
        <taxon>Bacteria</taxon>
        <taxon>Bacillati</taxon>
        <taxon>Bacillota</taxon>
        <taxon>Clostridia</taxon>
        <taxon>Lachnospirales</taxon>
        <taxon>Lachnospiraceae</taxon>
    </lineage>
</organism>
<evidence type="ECO:0000256" key="7">
    <source>
        <dbReference type="ARBA" id="ARBA00022989"/>
    </source>
</evidence>
<dbReference type="PANTHER" id="PTHR33695">
    <property type="entry name" value="LIPOPROTEIN SIGNAL PEPTIDASE"/>
    <property type="match status" value="1"/>
</dbReference>
<reference evidence="11" key="2">
    <citation type="submission" date="2021-04" db="EMBL/GenBank/DDBJ databases">
        <authorList>
            <person name="Gilroy R."/>
        </authorList>
    </citation>
    <scope>NUCLEOTIDE SEQUENCE</scope>
    <source>
        <strain evidence="11">CHK183-5548</strain>
    </source>
</reference>
<keyword evidence="7 10" id="KW-1133">Transmembrane helix</keyword>
<evidence type="ECO:0000313" key="12">
    <source>
        <dbReference type="Proteomes" id="UP000823883"/>
    </source>
</evidence>
<evidence type="ECO:0000256" key="4">
    <source>
        <dbReference type="ARBA" id="ARBA00022692"/>
    </source>
</evidence>
<comment type="similarity">
    <text evidence="1 9">Belongs to the peptidase A8 family.</text>
</comment>
<dbReference type="GO" id="GO:0004190">
    <property type="term" value="F:aspartic-type endopeptidase activity"/>
    <property type="evidence" value="ECO:0007669"/>
    <property type="project" value="UniProtKB-KW"/>
</dbReference>
<gene>
    <name evidence="11" type="ORF">IAA04_00315</name>
</gene>
<dbReference type="PRINTS" id="PR00781">
    <property type="entry name" value="LIPOSIGPTASE"/>
</dbReference>
<keyword evidence="4 10" id="KW-0812">Transmembrane</keyword>
<feature type="transmembrane region" description="Helical" evidence="10">
    <location>
        <begin position="126"/>
        <end position="144"/>
    </location>
</feature>
<protein>
    <submittedName>
        <fullName evidence="11">Signal peptidase II</fullName>
    </submittedName>
</protein>
<keyword evidence="2" id="KW-1003">Cell membrane</keyword>
<dbReference type="EMBL" id="DWWL01000002">
    <property type="protein sequence ID" value="HJC46483.1"/>
    <property type="molecule type" value="Genomic_DNA"/>
</dbReference>
<evidence type="ECO:0000256" key="6">
    <source>
        <dbReference type="ARBA" id="ARBA00022801"/>
    </source>
</evidence>
<dbReference type="GO" id="GO:0016020">
    <property type="term" value="C:membrane"/>
    <property type="evidence" value="ECO:0007669"/>
    <property type="project" value="InterPro"/>
</dbReference>
<evidence type="ECO:0000256" key="9">
    <source>
        <dbReference type="RuleBase" id="RU004181"/>
    </source>
</evidence>
<keyword evidence="3" id="KW-0645">Protease</keyword>
<dbReference type="Proteomes" id="UP000823883">
    <property type="component" value="Unassembled WGS sequence"/>
</dbReference>
<comment type="caution">
    <text evidence="11">The sequence shown here is derived from an EMBL/GenBank/DDBJ whole genome shotgun (WGS) entry which is preliminary data.</text>
</comment>
<proteinExistence type="inferred from homology"/>
<keyword evidence="8 10" id="KW-0472">Membrane</keyword>
<evidence type="ECO:0000313" key="11">
    <source>
        <dbReference type="EMBL" id="HJC46483.1"/>
    </source>
</evidence>
<dbReference type="Pfam" id="PF01252">
    <property type="entry name" value="Peptidase_A8"/>
    <property type="match status" value="1"/>
</dbReference>
<dbReference type="AlphaFoldDB" id="A0A9D2T479"/>
<name>A0A9D2T479_9FIRM</name>
<keyword evidence="5" id="KW-0064">Aspartyl protease</keyword>
<dbReference type="GO" id="GO:0006508">
    <property type="term" value="P:proteolysis"/>
    <property type="evidence" value="ECO:0007669"/>
    <property type="project" value="UniProtKB-KW"/>
</dbReference>